<dbReference type="OrthoDB" id="2016523at2759"/>
<evidence type="ECO:0008006" key="4">
    <source>
        <dbReference type="Google" id="ProtNLM"/>
    </source>
</evidence>
<dbReference type="GO" id="GO:0006506">
    <property type="term" value="P:GPI anchor biosynthetic process"/>
    <property type="evidence" value="ECO:0007669"/>
    <property type="project" value="InterPro"/>
</dbReference>
<evidence type="ECO:0000256" key="1">
    <source>
        <dbReference type="SAM" id="Phobius"/>
    </source>
</evidence>
<sequence>MHSIHLAILTSFVLTFTLVYVICSLSSHDPTSVFFDASNAYTPQYSARRHQQASAYISAYNSTTSAGFVMSKDSAKKLCVGIPSIARHGPQYLPGALGSLLDGLTVDERTEIYLMVFIPHSDPAAHPAYDQAWLSKLADRILTYQELDAKEMEHVRTMEIKGGMFQEKGLYDYSYLVSKCAELNTPYIAILEDDVLAMDGWYHRTINALRDAENQSIQRHKKQFLYLRLFYTEAFLGWNSEDWKTYLFYSLCFAAMPAALVSFLRTTKLTPMFPRLANTYTRSAEARSIYSYRRLVLVFYTLMAVSILLFFALGRMTVLPLPTGVHEMPRFGCCSQAFVFPRQKALDLVSYFNQMKTGYVDVLTERYADTRAELRYAVTPSLFQHVGKTSSKMGANGPIIKGKTWSFAFETYDAEQLRKEHEALEIWDDGMGEVR</sequence>
<protein>
    <recommendedName>
        <fullName evidence="4">Integral membrane protein</fullName>
    </recommendedName>
</protein>
<keyword evidence="1" id="KW-0472">Membrane</keyword>
<keyword evidence="1" id="KW-1133">Transmembrane helix</keyword>
<dbReference type="InterPro" id="IPR029675">
    <property type="entry name" value="PGAP4"/>
</dbReference>
<keyword evidence="3" id="KW-1185">Reference proteome</keyword>
<dbReference type="CDD" id="cd22189">
    <property type="entry name" value="PGAP4-like_fungal"/>
    <property type="match status" value="1"/>
</dbReference>
<dbReference type="PANTHER" id="PTHR31410:SF1">
    <property type="entry name" value="POST-GPI ATTACHMENT TO PROTEINS FACTOR 4"/>
    <property type="match status" value="1"/>
</dbReference>
<feature type="transmembrane region" description="Helical" evidence="1">
    <location>
        <begin position="6"/>
        <end position="25"/>
    </location>
</feature>
<dbReference type="PANTHER" id="PTHR31410">
    <property type="entry name" value="TRANSMEMBRANE PROTEIN 246"/>
    <property type="match status" value="1"/>
</dbReference>
<feature type="transmembrane region" description="Helical" evidence="1">
    <location>
        <begin position="295"/>
        <end position="313"/>
    </location>
</feature>
<feature type="transmembrane region" description="Helical" evidence="1">
    <location>
        <begin position="246"/>
        <end position="264"/>
    </location>
</feature>
<accession>A0A9Q8Z529</accession>
<evidence type="ECO:0000313" key="2">
    <source>
        <dbReference type="EMBL" id="USP76466.1"/>
    </source>
</evidence>
<dbReference type="AlphaFoldDB" id="A0A9Q8Z529"/>
<gene>
    <name evidence="2" type="ORF">yc1106_03740</name>
</gene>
<dbReference type="Proteomes" id="UP001056012">
    <property type="component" value="Chromosome 3"/>
</dbReference>
<organism evidence="2 3">
    <name type="scientific">Curvularia clavata</name>
    <dbReference type="NCBI Taxonomy" id="95742"/>
    <lineage>
        <taxon>Eukaryota</taxon>
        <taxon>Fungi</taxon>
        <taxon>Dikarya</taxon>
        <taxon>Ascomycota</taxon>
        <taxon>Pezizomycotina</taxon>
        <taxon>Dothideomycetes</taxon>
        <taxon>Pleosporomycetidae</taxon>
        <taxon>Pleosporales</taxon>
        <taxon>Pleosporineae</taxon>
        <taxon>Pleosporaceae</taxon>
        <taxon>Curvularia</taxon>
    </lineage>
</organism>
<dbReference type="GO" id="GO:0000139">
    <property type="term" value="C:Golgi membrane"/>
    <property type="evidence" value="ECO:0007669"/>
    <property type="project" value="InterPro"/>
</dbReference>
<dbReference type="EMBL" id="CP089276">
    <property type="protein sequence ID" value="USP76466.1"/>
    <property type="molecule type" value="Genomic_DNA"/>
</dbReference>
<evidence type="ECO:0000313" key="3">
    <source>
        <dbReference type="Proteomes" id="UP001056012"/>
    </source>
</evidence>
<dbReference type="VEuPathDB" id="FungiDB:yc1106_03740"/>
<dbReference type="GO" id="GO:0016757">
    <property type="term" value="F:glycosyltransferase activity"/>
    <property type="evidence" value="ECO:0007669"/>
    <property type="project" value="InterPro"/>
</dbReference>
<name>A0A9Q8Z529_CURCL</name>
<proteinExistence type="predicted"/>
<reference evidence="2" key="1">
    <citation type="submission" date="2021-12" db="EMBL/GenBank/DDBJ databases">
        <title>Curvularia clavata genome.</title>
        <authorList>
            <person name="Cao Y."/>
        </authorList>
    </citation>
    <scope>NUCLEOTIDE SEQUENCE</scope>
    <source>
        <strain evidence="2">Yc1106</strain>
    </source>
</reference>
<feature type="transmembrane region" description="Helical" evidence="1">
    <location>
        <begin position="224"/>
        <end position="240"/>
    </location>
</feature>
<keyword evidence="1" id="KW-0812">Transmembrane</keyword>